<comment type="caution">
    <text evidence="17">The sequence shown here is derived from an EMBL/GenBank/DDBJ whole genome shotgun (WGS) entry which is preliminary data.</text>
</comment>
<evidence type="ECO:0000256" key="14">
    <source>
        <dbReference type="SAM" id="Phobius"/>
    </source>
</evidence>
<dbReference type="InterPro" id="IPR050640">
    <property type="entry name" value="Bact_2-comp_sensor_kinase"/>
</dbReference>
<keyword evidence="10" id="KW-0067">ATP-binding</keyword>
<evidence type="ECO:0000256" key="12">
    <source>
        <dbReference type="ARBA" id="ARBA00023012"/>
    </source>
</evidence>
<dbReference type="GO" id="GO:0005524">
    <property type="term" value="F:ATP binding"/>
    <property type="evidence" value="ECO:0007669"/>
    <property type="project" value="UniProtKB-KW"/>
</dbReference>
<keyword evidence="6" id="KW-0808">Transferase</keyword>
<evidence type="ECO:0000256" key="9">
    <source>
        <dbReference type="ARBA" id="ARBA00022777"/>
    </source>
</evidence>
<organism evidence="17 18">
    <name type="scientific">Paenibacillus sabuli</name>
    <dbReference type="NCBI Taxonomy" id="2772509"/>
    <lineage>
        <taxon>Bacteria</taxon>
        <taxon>Bacillati</taxon>
        <taxon>Bacillota</taxon>
        <taxon>Bacilli</taxon>
        <taxon>Bacillales</taxon>
        <taxon>Paenibacillaceae</taxon>
        <taxon>Paenibacillus</taxon>
    </lineage>
</organism>
<evidence type="ECO:0000256" key="8">
    <source>
        <dbReference type="ARBA" id="ARBA00022741"/>
    </source>
</evidence>
<dbReference type="GO" id="GO:0000155">
    <property type="term" value="F:phosphorelay sensor kinase activity"/>
    <property type="evidence" value="ECO:0007669"/>
    <property type="project" value="InterPro"/>
</dbReference>
<dbReference type="AlphaFoldDB" id="A0A927GUY0"/>
<evidence type="ECO:0000313" key="17">
    <source>
        <dbReference type="EMBL" id="MBD2848177.1"/>
    </source>
</evidence>
<keyword evidence="12" id="KW-0902">Two-component regulatory system</keyword>
<evidence type="ECO:0000256" key="6">
    <source>
        <dbReference type="ARBA" id="ARBA00022679"/>
    </source>
</evidence>
<feature type="transmembrane region" description="Helical" evidence="14">
    <location>
        <begin position="15"/>
        <end position="39"/>
    </location>
</feature>
<keyword evidence="11 14" id="KW-1133">Transmembrane helix</keyword>
<dbReference type="InterPro" id="IPR003594">
    <property type="entry name" value="HATPase_dom"/>
</dbReference>
<sequence length="610" mass="69268">MDIAQIYRTYFKNNLFLKIILVFSVITVLTIITLSYLMYWNASQTAIRRELDKQRQAMGSVEQVLAQKYASVREMMNDVYRSDRLAAHLSYFLNHSYQAYVEYQLDQIAAEPEGEFGSVFQYFAGRIDADSAIRNIVLYSAEQQALYNLDEHKRFKLIPTNSARSYVPDVMAAETGSVAAPNYWVSRAIGREGARLYAVRIAVNDKQTLKNIGQLVVYFDALALDRRVSAYEGLLGEVYVRDANGWVLYDSTGERYGRRAETTEGEPAVLDGQQLVDGTYRNKLSSAEGGYAIIGEVTAAELEAVYRGTRNTIVLIALICIVVATLIPSLVIISLAKRTHTIIRFTRKVKNGDLAVRIDESREDELGQIAKSFNAMMEELNTYIDRVYKAEINQKRAELAALQARVNPHFLYNTLEVIRMRAFSKGDRDAAEMIYSLSALFKNLVHPKRRDTLQNELEACRLYLELFRIRYKDNFVYRIECPEPLGRVSVMRLTLQPIVENYIVHGIDATRADNTLVLAIRQDGDEDGERICATVRDNGKGMSEARLAQVRERLSRTKDDGESFGLKSVNERLQLEYGKRYGVEIESTPGEGTRVDIWLPKTSGEAEELV</sequence>
<gene>
    <name evidence="17" type="ORF">IDH44_23525</name>
</gene>
<feature type="domain" description="HAMP" evidence="16">
    <location>
        <begin position="333"/>
        <end position="385"/>
    </location>
</feature>
<evidence type="ECO:0000256" key="13">
    <source>
        <dbReference type="ARBA" id="ARBA00023136"/>
    </source>
</evidence>
<dbReference type="SMART" id="SM00387">
    <property type="entry name" value="HATPase_c"/>
    <property type="match status" value="1"/>
</dbReference>
<evidence type="ECO:0000256" key="4">
    <source>
        <dbReference type="ARBA" id="ARBA00022475"/>
    </source>
</evidence>
<reference evidence="17" key="1">
    <citation type="submission" date="2020-09" db="EMBL/GenBank/DDBJ databases">
        <title>A novel bacterium of genus Paenibacillus, isolated from South China Sea.</title>
        <authorList>
            <person name="Huang H."/>
            <person name="Mo K."/>
            <person name="Hu Y."/>
        </authorList>
    </citation>
    <scope>NUCLEOTIDE SEQUENCE</scope>
    <source>
        <strain evidence="17">IB182496</strain>
    </source>
</reference>
<keyword evidence="4" id="KW-1003">Cell membrane</keyword>
<dbReference type="Pfam" id="PF00672">
    <property type="entry name" value="HAMP"/>
    <property type="match status" value="1"/>
</dbReference>
<name>A0A927GUY0_9BACL</name>
<keyword evidence="13 14" id="KW-0472">Membrane</keyword>
<evidence type="ECO:0000256" key="3">
    <source>
        <dbReference type="ARBA" id="ARBA00012438"/>
    </source>
</evidence>
<evidence type="ECO:0000313" key="18">
    <source>
        <dbReference type="Proteomes" id="UP000621560"/>
    </source>
</evidence>
<dbReference type="PANTHER" id="PTHR34220:SF11">
    <property type="entry name" value="SENSOR PROTEIN KINASE HPTS"/>
    <property type="match status" value="1"/>
</dbReference>
<comment type="subcellular location">
    <subcellularLocation>
        <location evidence="2">Cell membrane</location>
        <topology evidence="2">Multi-pass membrane protein</topology>
    </subcellularLocation>
</comment>
<evidence type="ECO:0000259" key="15">
    <source>
        <dbReference type="PROSITE" id="PS50109"/>
    </source>
</evidence>
<dbReference type="Proteomes" id="UP000621560">
    <property type="component" value="Unassembled WGS sequence"/>
</dbReference>
<dbReference type="InterPro" id="IPR010559">
    <property type="entry name" value="Sig_transdc_His_kin_internal"/>
</dbReference>
<dbReference type="RefSeq" id="WP_190921278.1">
    <property type="nucleotide sequence ID" value="NZ_JACXIZ010000056.1"/>
</dbReference>
<dbReference type="GO" id="GO:0005886">
    <property type="term" value="C:plasma membrane"/>
    <property type="evidence" value="ECO:0007669"/>
    <property type="project" value="UniProtKB-SubCell"/>
</dbReference>
<dbReference type="PROSITE" id="PS50109">
    <property type="entry name" value="HIS_KIN"/>
    <property type="match status" value="1"/>
</dbReference>
<evidence type="ECO:0000256" key="2">
    <source>
        <dbReference type="ARBA" id="ARBA00004651"/>
    </source>
</evidence>
<dbReference type="EMBL" id="JACXIZ010000056">
    <property type="protein sequence ID" value="MBD2848177.1"/>
    <property type="molecule type" value="Genomic_DNA"/>
</dbReference>
<dbReference type="SMART" id="SM00304">
    <property type="entry name" value="HAMP"/>
    <property type="match status" value="1"/>
</dbReference>
<keyword evidence="8" id="KW-0547">Nucleotide-binding</keyword>
<dbReference type="EC" id="2.7.13.3" evidence="3"/>
<dbReference type="PANTHER" id="PTHR34220">
    <property type="entry name" value="SENSOR HISTIDINE KINASE YPDA"/>
    <property type="match status" value="1"/>
</dbReference>
<evidence type="ECO:0000256" key="1">
    <source>
        <dbReference type="ARBA" id="ARBA00000085"/>
    </source>
</evidence>
<protein>
    <recommendedName>
        <fullName evidence="3">histidine kinase</fullName>
        <ecNumber evidence="3">2.7.13.3</ecNumber>
    </recommendedName>
</protein>
<comment type="catalytic activity">
    <reaction evidence="1">
        <text>ATP + protein L-histidine = ADP + protein N-phospho-L-histidine.</text>
        <dbReference type="EC" id="2.7.13.3"/>
    </reaction>
</comment>
<dbReference type="Pfam" id="PF06580">
    <property type="entry name" value="His_kinase"/>
    <property type="match status" value="1"/>
</dbReference>
<dbReference type="InterPro" id="IPR003660">
    <property type="entry name" value="HAMP_dom"/>
</dbReference>
<keyword evidence="5" id="KW-0597">Phosphoprotein</keyword>
<evidence type="ECO:0000256" key="7">
    <source>
        <dbReference type="ARBA" id="ARBA00022692"/>
    </source>
</evidence>
<accession>A0A927GUY0</accession>
<evidence type="ECO:0000256" key="11">
    <source>
        <dbReference type="ARBA" id="ARBA00022989"/>
    </source>
</evidence>
<keyword evidence="9 17" id="KW-0418">Kinase</keyword>
<evidence type="ECO:0000256" key="5">
    <source>
        <dbReference type="ARBA" id="ARBA00022553"/>
    </source>
</evidence>
<dbReference type="CDD" id="cd06225">
    <property type="entry name" value="HAMP"/>
    <property type="match status" value="1"/>
</dbReference>
<dbReference type="InterPro" id="IPR036890">
    <property type="entry name" value="HATPase_C_sf"/>
</dbReference>
<feature type="domain" description="Histidine kinase" evidence="15">
    <location>
        <begin position="495"/>
        <end position="603"/>
    </location>
</feature>
<dbReference type="Pfam" id="PF02518">
    <property type="entry name" value="HATPase_c"/>
    <property type="match status" value="1"/>
</dbReference>
<dbReference type="InterPro" id="IPR005467">
    <property type="entry name" value="His_kinase_dom"/>
</dbReference>
<evidence type="ECO:0000256" key="10">
    <source>
        <dbReference type="ARBA" id="ARBA00022840"/>
    </source>
</evidence>
<dbReference type="SUPFAM" id="SSF55874">
    <property type="entry name" value="ATPase domain of HSP90 chaperone/DNA topoisomerase II/histidine kinase"/>
    <property type="match status" value="1"/>
</dbReference>
<dbReference type="Gene3D" id="3.30.565.10">
    <property type="entry name" value="Histidine kinase-like ATPase, C-terminal domain"/>
    <property type="match status" value="1"/>
</dbReference>
<dbReference type="PRINTS" id="PR00344">
    <property type="entry name" value="BCTRLSENSOR"/>
</dbReference>
<dbReference type="InterPro" id="IPR004358">
    <property type="entry name" value="Sig_transdc_His_kin-like_C"/>
</dbReference>
<dbReference type="Gene3D" id="6.10.340.10">
    <property type="match status" value="1"/>
</dbReference>
<keyword evidence="7 14" id="KW-0812">Transmembrane</keyword>
<dbReference type="PROSITE" id="PS50885">
    <property type="entry name" value="HAMP"/>
    <property type="match status" value="1"/>
</dbReference>
<keyword evidence="18" id="KW-1185">Reference proteome</keyword>
<proteinExistence type="predicted"/>
<dbReference type="SUPFAM" id="SSF158472">
    <property type="entry name" value="HAMP domain-like"/>
    <property type="match status" value="1"/>
</dbReference>
<feature type="transmembrane region" description="Helical" evidence="14">
    <location>
        <begin position="313"/>
        <end position="336"/>
    </location>
</feature>
<evidence type="ECO:0000259" key="16">
    <source>
        <dbReference type="PROSITE" id="PS50885"/>
    </source>
</evidence>